<dbReference type="Proteomes" id="UP001183388">
    <property type="component" value="Unassembled WGS sequence"/>
</dbReference>
<feature type="transmembrane region" description="Helical" evidence="2">
    <location>
        <begin position="24"/>
        <end position="43"/>
    </location>
</feature>
<evidence type="ECO:0008006" key="5">
    <source>
        <dbReference type="Google" id="ProtNLM"/>
    </source>
</evidence>
<dbReference type="RefSeq" id="WP_311628704.1">
    <property type="nucleotide sequence ID" value="NZ_JAVREN010000002.1"/>
</dbReference>
<evidence type="ECO:0000256" key="1">
    <source>
        <dbReference type="SAM" id="MobiDB-lite"/>
    </source>
</evidence>
<organism evidence="3 4">
    <name type="scientific">Streptomyces boetiae</name>
    <dbReference type="NCBI Taxonomy" id="3075541"/>
    <lineage>
        <taxon>Bacteria</taxon>
        <taxon>Bacillati</taxon>
        <taxon>Actinomycetota</taxon>
        <taxon>Actinomycetes</taxon>
        <taxon>Kitasatosporales</taxon>
        <taxon>Streptomycetaceae</taxon>
        <taxon>Streptomyces</taxon>
    </lineage>
</organism>
<sequence length="188" mass="20841">MTQAPTAPAVPSSPRPPRRPRHRWLAAVVVVLLVAIPAGYLVLSAYQSRTSGEDKERAASANALIYEWPSRVLRRIYDVPIPDGAAYVGYYETNSWERSSLYVEFRCSPGQLSAFLEELGTDRTELAGGRVTVSGDDAEVMGWRFDDPSRVWAGTVVRQSEAEPEVAVTVDLTREERPRVYVASTTEP</sequence>
<accession>A0ABU2L2J3</accession>
<feature type="region of interest" description="Disordered" evidence="1">
    <location>
        <begin position="1"/>
        <end position="20"/>
    </location>
</feature>
<feature type="compositionally biased region" description="Low complexity" evidence="1">
    <location>
        <begin position="1"/>
        <end position="12"/>
    </location>
</feature>
<proteinExistence type="predicted"/>
<comment type="caution">
    <text evidence="3">The sequence shown here is derived from an EMBL/GenBank/DDBJ whole genome shotgun (WGS) entry which is preliminary data.</text>
</comment>
<evidence type="ECO:0000256" key="2">
    <source>
        <dbReference type="SAM" id="Phobius"/>
    </source>
</evidence>
<keyword evidence="2" id="KW-0472">Membrane</keyword>
<name>A0ABU2L2J3_9ACTN</name>
<reference evidence="4" key="1">
    <citation type="submission" date="2023-07" db="EMBL/GenBank/DDBJ databases">
        <title>30 novel species of actinomycetes from the DSMZ collection.</title>
        <authorList>
            <person name="Nouioui I."/>
        </authorList>
    </citation>
    <scope>NUCLEOTIDE SEQUENCE [LARGE SCALE GENOMIC DNA]</scope>
    <source>
        <strain evidence="4">DSM 44917</strain>
    </source>
</reference>
<protein>
    <recommendedName>
        <fullName evidence="5">Sugar kinase</fullName>
    </recommendedName>
</protein>
<evidence type="ECO:0000313" key="4">
    <source>
        <dbReference type="Proteomes" id="UP001183388"/>
    </source>
</evidence>
<gene>
    <name evidence="3" type="ORF">RM780_02195</name>
</gene>
<keyword evidence="2" id="KW-0812">Transmembrane</keyword>
<dbReference type="EMBL" id="JAVREN010000002">
    <property type="protein sequence ID" value="MDT0305774.1"/>
    <property type="molecule type" value="Genomic_DNA"/>
</dbReference>
<keyword evidence="2" id="KW-1133">Transmembrane helix</keyword>
<evidence type="ECO:0000313" key="3">
    <source>
        <dbReference type="EMBL" id="MDT0305774.1"/>
    </source>
</evidence>
<keyword evidence="4" id="KW-1185">Reference proteome</keyword>